<gene>
    <name evidence="1" type="ORF">A2140_04395</name>
</gene>
<dbReference type="Proteomes" id="UP000178379">
    <property type="component" value="Unassembled WGS sequence"/>
</dbReference>
<dbReference type="EMBL" id="MFSQ01000027">
    <property type="protein sequence ID" value="OGI41235.1"/>
    <property type="molecule type" value="Genomic_DNA"/>
</dbReference>
<comment type="caution">
    <text evidence="1">The sequence shown here is derived from an EMBL/GenBank/DDBJ whole genome shotgun (WGS) entry which is preliminary data.</text>
</comment>
<reference evidence="1 2" key="1">
    <citation type="journal article" date="2016" name="Nat. Commun.">
        <title>Thousands of microbial genomes shed light on interconnected biogeochemical processes in an aquifer system.</title>
        <authorList>
            <person name="Anantharaman K."/>
            <person name="Brown C.T."/>
            <person name="Hug L.A."/>
            <person name="Sharon I."/>
            <person name="Castelle C.J."/>
            <person name="Probst A.J."/>
            <person name="Thomas B.C."/>
            <person name="Singh A."/>
            <person name="Wilkins M.J."/>
            <person name="Karaoz U."/>
            <person name="Brodie E.L."/>
            <person name="Williams K.H."/>
            <person name="Hubbard S.S."/>
            <person name="Banfield J.F."/>
        </authorList>
    </citation>
    <scope>NUCLEOTIDE SEQUENCE [LARGE SCALE GENOMIC DNA]</scope>
</reference>
<evidence type="ECO:0000313" key="2">
    <source>
        <dbReference type="Proteomes" id="UP000178379"/>
    </source>
</evidence>
<accession>A0A1F6T862</accession>
<organism evidence="1 2">
    <name type="scientific">Candidatus Muproteobacteria bacterium RBG_16_62_13</name>
    <dbReference type="NCBI Taxonomy" id="1817756"/>
    <lineage>
        <taxon>Bacteria</taxon>
        <taxon>Pseudomonadati</taxon>
        <taxon>Pseudomonadota</taxon>
        <taxon>Candidatus Muproteobacteria</taxon>
    </lineage>
</organism>
<evidence type="ECO:0000313" key="1">
    <source>
        <dbReference type="EMBL" id="OGI41235.1"/>
    </source>
</evidence>
<dbReference type="AlphaFoldDB" id="A0A1F6T862"/>
<dbReference type="STRING" id="1817756.A2140_04395"/>
<protein>
    <submittedName>
        <fullName evidence="1">Uncharacterized protein</fullName>
    </submittedName>
</protein>
<sequence>MVSRILLWILLLTQGFVLAVMPVGADGPAAAAQTLLVKFRPDVTEQAAAALLTKHGAIEMSRLGGRNKNVSASTYRWWTVKFAPETDISALRRALLAEPSVEAVETEQTYHVLPKSDK</sequence>
<proteinExistence type="predicted"/>
<name>A0A1F6T862_9PROT</name>